<reference evidence="7 8" key="1">
    <citation type="submission" date="2020-08" db="EMBL/GenBank/DDBJ databases">
        <title>A Genomic Blueprint of the Chicken Gut Microbiome.</title>
        <authorList>
            <person name="Gilroy R."/>
            <person name="Ravi A."/>
            <person name="Getino M."/>
            <person name="Pursley I."/>
            <person name="Horton D.L."/>
            <person name="Alikhan N.-F."/>
            <person name="Baker D."/>
            <person name="Gharbi K."/>
            <person name="Hall N."/>
            <person name="Watson M."/>
            <person name="Adriaenssens E.M."/>
            <person name="Foster-Nyarko E."/>
            <person name="Jarju S."/>
            <person name="Secka A."/>
            <person name="Antonio M."/>
            <person name="Oren A."/>
            <person name="Chaudhuri R."/>
            <person name="La Ragione R.M."/>
            <person name="Hildebrand F."/>
            <person name="Pallen M.J."/>
        </authorList>
    </citation>
    <scope>NUCLEOTIDE SEQUENCE [LARGE SCALE GENOMIC DNA]</scope>
    <source>
        <strain evidence="7 8">A46</strain>
    </source>
</reference>
<feature type="domain" description="D-isomer specific 2-hydroxyacid dehydrogenase catalytic" evidence="5">
    <location>
        <begin position="14"/>
        <end position="316"/>
    </location>
</feature>
<evidence type="ECO:0000313" key="8">
    <source>
        <dbReference type="Proteomes" id="UP000619101"/>
    </source>
</evidence>
<keyword evidence="3" id="KW-0520">NAD</keyword>
<dbReference type="SUPFAM" id="SSF51735">
    <property type="entry name" value="NAD(P)-binding Rossmann-fold domains"/>
    <property type="match status" value="1"/>
</dbReference>
<feature type="domain" description="D-isomer specific 2-hydroxyacid dehydrogenase NAD-binding" evidence="6">
    <location>
        <begin position="107"/>
        <end position="284"/>
    </location>
</feature>
<comment type="caution">
    <text evidence="7">The sequence shown here is derived from an EMBL/GenBank/DDBJ whole genome shotgun (WGS) entry which is preliminary data.</text>
</comment>
<name>A0ABR8XXC1_9BACL</name>
<dbReference type="InterPro" id="IPR050418">
    <property type="entry name" value="D-iso_2-hydroxyacid_DH_PdxB"/>
</dbReference>
<dbReference type="EMBL" id="JACSPZ010000003">
    <property type="protein sequence ID" value="MBD8036586.1"/>
    <property type="molecule type" value="Genomic_DNA"/>
</dbReference>
<dbReference type="PROSITE" id="PS00065">
    <property type="entry name" value="D_2_HYDROXYACID_DH_1"/>
    <property type="match status" value="1"/>
</dbReference>
<evidence type="ECO:0000313" key="7">
    <source>
        <dbReference type="EMBL" id="MBD8036586.1"/>
    </source>
</evidence>
<dbReference type="InterPro" id="IPR043322">
    <property type="entry name" value="CtBP"/>
</dbReference>
<dbReference type="Proteomes" id="UP000619101">
    <property type="component" value="Unassembled WGS sequence"/>
</dbReference>
<evidence type="ECO:0000256" key="1">
    <source>
        <dbReference type="ARBA" id="ARBA00005854"/>
    </source>
</evidence>
<sequence>MKVIISDCDHASLEIEQSIFNEANIEFELQQNKTEEDIIQNCQQAVVIVNQYAPFTEKVLAKLPDLKLLIRYGVGVNNIDLEAATKYGVQVCNVPDYGTHEVADHALALMLALTRKIPLMNNRVKTGNWDYQKSIPIYRHREQTVGVIGLGRIGSAFAQKVNGLGMKVIAFDPSKQQKALAEDLQFIEFTSFDELIRTSDVVSIHCPSDNTYHMFNKEVFKAMQPHSYLINVSRGGIIDETSLYEAIVNGEIAGAGLDVSETEPIGPNSKLLQLDEVICTPHMAWYSEEAAQELKRKVAQEAVRYLEGQFVQYPVNSIN</sequence>
<dbReference type="SUPFAM" id="SSF52283">
    <property type="entry name" value="Formate/glycerate dehydrogenase catalytic domain-like"/>
    <property type="match status" value="1"/>
</dbReference>
<dbReference type="InterPro" id="IPR029752">
    <property type="entry name" value="D-isomer_DH_CS1"/>
</dbReference>
<dbReference type="InterPro" id="IPR036291">
    <property type="entry name" value="NAD(P)-bd_dom_sf"/>
</dbReference>
<dbReference type="CDD" id="cd05299">
    <property type="entry name" value="CtBP_dh"/>
    <property type="match status" value="1"/>
</dbReference>
<evidence type="ECO:0000256" key="3">
    <source>
        <dbReference type="ARBA" id="ARBA00023027"/>
    </source>
</evidence>
<dbReference type="Pfam" id="PF02826">
    <property type="entry name" value="2-Hacid_dh_C"/>
    <property type="match status" value="1"/>
</dbReference>
<evidence type="ECO:0000259" key="5">
    <source>
        <dbReference type="Pfam" id="PF00389"/>
    </source>
</evidence>
<accession>A0ABR8XXC1</accession>
<dbReference type="Pfam" id="PF00389">
    <property type="entry name" value="2-Hacid_dh"/>
    <property type="match status" value="1"/>
</dbReference>
<evidence type="ECO:0000256" key="4">
    <source>
        <dbReference type="RuleBase" id="RU003719"/>
    </source>
</evidence>
<proteinExistence type="inferred from homology"/>
<dbReference type="InterPro" id="IPR006139">
    <property type="entry name" value="D-isomer_2_OHA_DH_cat_dom"/>
</dbReference>
<gene>
    <name evidence="7" type="ORF">H9635_07515</name>
</gene>
<dbReference type="InterPro" id="IPR006140">
    <property type="entry name" value="D-isomer_DH_NAD-bd"/>
</dbReference>
<evidence type="ECO:0000259" key="6">
    <source>
        <dbReference type="Pfam" id="PF02826"/>
    </source>
</evidence>
<keyword evidence="8" id="KW-1185">Reference proteome</keyword>
<dbReference type="PANTHER" id="PTHR43761:SF1">
    <property type="entry name" value="D-ISOMER SPECIFIC 2-HYDROXYACID DEHYDROGENASE CATALYTIC DOMAIN-CONTAINING PROTEIN-RELATED"/>
    <property type="match status" value="1"/>
</dbReference>
<dbReference type="PANTHER" id="PTHR43761">
    <property type="entry name" value="D-ISOMER SPECIFIC 2-HYDROXYACID DEHYDROGENASE FAMILY PROTEIN (AFU_ORTHOLOGUE AFUA_1G13630)"/>
    <property type="match status" value="1"/>
</dbReference>
<organism evidence="7 8">
    <name type="scientific">Solibacillus faecavium</name>
    <dbReference type="NCBI Taxonomy" id="2762221"/>
    <lineage>
        <taxon>Bacteria</taxon>
        <taxon>Bacillati</taxon>
        <taxon>Bacillota</taxon>
        <taxon>Bacilli</taxon>
        <taxon>Bacillales</taxon>
        <taxon>Caryophanaceae</taxon>
        <taxon>Solibacillus</taxon>
    </lineage>
</organism>
<evidence type="ECO:0000256" key="2">
    <source>
        <dbReference type="ARBA" id="ARBA00023002"/>
    </source>
</evidence>
<comment type="similarity">
    <text evidence="1 4">Belongs to the D-isomer specific 2-hydroxyacid dehydrogenase family.</text>
</comment>
<protein>
    <submittedName>
        <fullName evidence="7">C-terminal binding protein</fullName>
    </submittedName>
</protein>
<dbReference type="Gene3D" id="3.40.50.720">
    <property type="entry name" value="NAD(P)-binding Rossmann-like Domain"/>
    <property type="match status" value="2"/>
</dbReference>
<keyword evidence="2 4" id="KW-0560">Oxidoreductase</keyword>